<keyword evidence="2" id="KW-1185">Reference proteome</keyword>
<dbReference type="RefSeq" id="WP_097133422.1">
    <property type="nucleotide sequence ID" value="NZ_OCMT01000004.1"/>
</dbReference>
<name>A0A286ADD6_9SPHI</name>
<gene>
    <name evidence="1" type="ORF">SAMN06297358_3637</name>
</gene>
<proteinExistence type="predicted"/>
<accession>A0A286ADD6</accession>
<dbReference type="EMBL" id="OCMT01000004">
    <property type="protein sequence ID" value="SOD19930.1"/>
    <property type="molecule type" value="Genomic_DNA"/>
</dbReference>
<dbReference type="Gene3D" id="3.40.960.10">
    <property type="entry name" value="VSR Endonuclease"/>
    <property type="match status" value="1"/>
</dbReference>
<evidence type="ECO:0000313" key="2">
    <source>
        <dbReference type="Proteomes" id="UP000219281"/>
    </source>
</evidence>
<organism evidence="1 2">
    <name type="scientific">Pedobacter xixiisoli</name>
    <dbReference type="NCBI Taxonomy" id="1476464"/>
    <lineage>
        <taxon>Bacteria</taxon>
        <taxon>Pseudomonadati</taxon>
        <taxon>Bacteroidota</taxon>
        <taxon>Sphingobacteriia</taxon>
        <taxon>Sphingobacteriales</taxon>
        <taxon>Sphingobacteriaceae</taxon>
        <taxon>Pedobacter</taxon>
    </lineage>
</organism>
<sequence>MNLSLFKSCYKNYLNIDLEAIHFELNSYSEYHSINGSKLEIEHLNLINNPIKFTDESKEVFKLTNFEGKNFLISASRCYPCSRVYENIEGHRWVEILIVPDGKKIDLLKQNNSVNYSFYTLKLFDYLESFDDLITFDKLYVDTFSDNNWFSILERIQFLTRSKAKPKEILNAFIVLKLLNPFQISVLSIILNLEIKNSDIQNYLFNGNAIPLSIPYISNPTFKFKISDSTSKLIETTEFSDFVNSLSNEEINDFFELSYLEISLYKENIYPDLILDLLGIKILQRWRDAGSKDNVSENIKSRLISVNISKGLIDTYYKKLKNNLRSIENIIRSKKGFNVVGSLFNESLLYKQIKNIFPDYKVISQYSSDWLGRQRIDIFITELNIGIEYNGRQHYEPISFFGGEEGYLKTVARDEQKRLKCKEAGCELIEVKYDEDLQLFLETIKIKYKKAKSP</sequence>
<dbReference type="AlphaFoldDB" id="A0A286ADD6"/>
<protein>
    <submittedName>
        <fullName evidence="1">Uncharacterized protein</fullName>
    </submittedName>
</protein>
<evidence type="ECO:0000313" key="1">
    <source>
        <dbReference type="EMBL" id="SOD19930.1"/>
    </source>
</evidence>
<dbReference type="Proteomes" id="UP000219281">
    <property type="component" value="Unassembled WGS sequence"/>
</dbReference>
<dbReference type="OrthoDB" id="1272986at2"/>
<reference evidence="2" key="1">
    <citation type="submission" date="2017-09" db="EMBL/GenBank/DDBJ databases">
        <authorList>
            <person name="Varghese N."/>
            <person name="Submissions S."/>
        </authorList>
    </citation>
    <scope>NUCLEOTIDE SEQUENCE [LARGE SCALE GENOMIC DNA]</scope>
    <source>
        <strain evidence="2">CGMCC 1.12803</strain>
    </source>
</reference>